<evidence type="ECO:0000313" key="1">
    <source>
        <dbReference type="EMBL" id="KAA1118741.1"/>
    </source>
</evidence>
<proteinExistence type="predicted"/>
<keyword evidence="2" id="KW-1185">Reference proteome</keyword>
<evidence type="ECO:0000313" key="2">
    <source>
        <dbReference type="Proteomes" id="UP000324748"/>
    </source>
</evidence>
<comment type="caution">
    <text evidence="1">The sequence shown here is derived from an EMBL/GenBank/DDBJ whole genome shotgun (WGS) entry which is preliminary data.</text>
</comment>
<dbReference type="Proteomes" id="UP000324748">
    <property type="component" value="Unassembled WGS sequence"/>
</dbReference>
<dbReference type="AlphaFoldDB" id="A0A5B0QZL5"/>
<dbReference type="EMBL" id="VSWC01000001">
    <property type="protein sequence ID" value="KAA1118741.1"/>
    <property type="molecule type" value="Genomic_DNA"/>
</dbReference>
<sequence length="116" mass="13322">MYKKSRAKTADDAEDCVQASIPLLDLVLRQAHTYNKKESRRNWLPADALRNGTSTELRNYVPTIDLTCRARNRMRTISRLPFTALAPLSRKLVLLHSPNPIHPDLHRSRMICLYPG</sequence>
<reference evidence="1 2" key="1">
    <citation type="submission" date="2019-05" db="EMBL/GenBank/DDBJ databases">
        <title>Emergence of the Ug99 lineage of the wheat stem rust pathogen through somatic hybridization.</title>
        <authorList>
            <person name="Li F."/>
            <person name="Upadhyaya N.M."/>
            <person name="Sperschneider J."/>
            <person name="Matny O."/>
            <person name="Nguyen-Phuc H."/>
            <person name="Mago R."/>
            <person name="Raley C."/>
            <person name="Miller M.E."/>
            <person name="Silverstein K.A.T."/>
            <person name="Henningsen E."/>
            <person name="Hirsch C.D."/>
            <person name="Visser B."/>
            <person name="Pretorius Z.A."/>
            <person name="Steffenson B.J."/>
            <person name="Schwessinger B."/>
            <person name="Dodds P.N."/>
            <person name="Figueroa M."/>
        </authorList>
    </citation>
    <scope>NUCLEOTIDE SEQUENCE [LARGE SCALE GENOMIC DNA]</scope>
    <source>
        <strain evidence="1">21-0</strain>
    </source>
</reference>
<organism evidence="1 2">
    <name type="scientific">Puccinia graminis f. sp. tritici</name>
    <dbReference type="NCBI Taxonomy" id="56615"/>
    <lineage>
        <taxon>Eukaryota</taxon>
        <taxon>Fungi</taxon>
        <taxon>Dikarya</taxon>
        <taxon>Basidiomycota</taxon>
        <taxon>Pucciniomycotina</taxon>
        <taxon>Pucciniomycetes</taxon>
        <taxon>Pucciniales</taxon>
        <taxon>Pucciniaceae</taxon>
        <taxon>Puccinia</taxon>
    </lineage>
</organism>
<name>A0A5B0QZL5_PUCGR</name>
<accession>A0A5B0QZL5</accession>
<gene>
    <name evidence="1" type="ORF">PGT21_004131</name>
</gene>
<protein>
    <submittedName>
        <fullName evidence="1">Uncharacterized protein</fullName>
    </submittedName>
</protein>